<dbReference type="AlphaFoldDB" id="C8NF03"/>
<dbReference type="Pfam" id="PF07697">
    <property type="entry name" value="7TMR-HDED"/>
    <property type="match status" value="1"/>
</dbReference>
<sequence length="733" mass="82781">MKKVRQKLRKFQETLGMLYLPALLGMTFLVLLILGWSNVQPTSYSLELNQVAKETIRSPRTIEDKEQTAKNQQMAMDGIGDIYVFDQTKQQQQIDKIKQFFQAIKTVAAKSSSEIFGGDSTTTTTGETSTKVATIQDRLSYFKKSLDRENKAIRDFALYIKDSVIVQLLSASSEKLESYEKAVEDATKEQMASSITDSNLLQAQEVAKRSLFNGGFSDSERELLGQLLTNSIVANNVVDKDATNSAKENAKQSVSTVRILQGQVLIQEGHIITQEDLRILELLGINGTTNNYHQLYSYLIFLGIFIVSLLVFSLRYKVGVSSKDWDTRLNELTVFTFVFSMGAVLLKILSFLQNRGIDYIGVAFPIAGLIYLIYKLTSKFFFTIIAMLVYPILVWFMFGSDNINTEIALTTVYFSLAAWLGVVQEVYWKNLSWFKQLLLQIVIPVSLMIPFVFFSNYELVSTQSGWLFAFAAISGFLSYVIPVILMPYLTYLFEDSSVLLWAELSNPNQPLLKDLITKAPGTYHHSLMVANISANCVEAIGGDSQLARVASYYHDIGKTEHPFFFIENLPAHMESPHKMIGPYESKEIIFDHVRKGVEILKEHQLPKSVIDICAEHHGTTLMKYFYAEALKENPDAIEEDFRYPGPKPQTKESAVINIVDSAEAATRAMKEPTLEKVQNLVHSIIMNRLEDGQFVECDITMKELSIIEKNIVASLNGTFHSRIEYPKIVKKPS</sequence>
<dbReference type="STRING" id="638301.HMPREF0444_0498"/>
<feature type="transmembrane region" description="Helical" evidence="1">
    <location>
        <begin position="466"/>
        <end position="489"/>
    </location>
</feature>
<dbReference type="InterPro" id="IPR006675">
    <property type="entry name" value="HDIG_dom"/>
</dbReference>
<dbReference type="InterPro" id="IPR003607">
    <property type="entry name" value="HD/PDEase_dom"/>
</dbReference>
<dbReference type="SMART" id="SM00471">
    <property type="entry name" value="HDc"/>
    <property type="match status" value="1"/>
</dbReference>
<dbReference type="InterPro" id="IPR052722">
    <property type="entry name" value="PgpH_phosphodiesterase"/>
</dbReference>
<name>C8NF03_9LACT</name>
<dbReference type="HOGENOM" id="CLU_015767_1_2_9"/>
<feature type="transmembrane region" description="Helical" evidence="1">
    <location>
        <begin position="16"/>
        <end position="36"/>
    </location>
</feature>
<feature type="transmembrane region" description="Helical" evidence="1">
    <location>
        <begin position="295"/>
        <end position="312"/>
    </location>
</feature>
<feature type="transmembrane region" description="Helical" evidence="1">
    <location>
        <begin position="356"/>
        <end position="373"/>
    </location>
</feature>
<dbReference type="InterPro" id="IPR011624">
    <property type="entry name" value="Metal-dep_PHydrolase_7TM_extra"/>
</dbReference>
<dbReference type="Gene3D" id="1.10.3210.10">
    <property type="entry name" value="Hypothetical protein af1432"/>
    <property type="match status" value="1"/>
</dbReference>
<feature type="transmembrane region" description="Helical" evidence="1">
    <location>
        <begin position="437"/>
        <end position="454"/>
    </location>
</feature>
<dbReference type="SUPFAM" id="SSF109604">
    <property type="entry name" value="HD-domain/PDEase-like"/>
    <property type="match status" value="1"/>
</dbReference>
<protein>
    <submittedName>
        <fullName evidence="3">7TM-HD extracellular</fullName>
    </submittedName>
</protein>
<reference evidence="3 4" key="1">
    <citation type="submission" date="2009-08" db="EMBL/GenBank/DDBJ databases">
        <authorList>
            <person name="Muzny D."/>
            <person name="Qin X."/>
            <person name="Deng J."/>
            <person name="Jiang H."/>
            <person name="Liu Y."/>
            <person name="Qu J."/>
            <person name="Song X.-Z."/>
            <person name="Zhang L."/>
            <person name="Thornton R."/>
            <person name="Coyle M."/>
            <person name="Francisco L."/>
            <person name="Jackson L."/>
            <person name="Javaid M."/>
            <person name="Korchina V."/>
            <person name="Kovar C."/>
            <person name="Mata R."/>
            <person name="Mathew T."/>
            <person name="Ngo R."/>
            <person name="Nguyen L."/>
            <person name="Nguyen N."/>
            <person name="Okwuonu G."/>
            <person name="Ongeri F."/>
            <person name="Pham C."/>
            <person name="Simmons D."/>
            <person name="Wilczek-Boney K."/>
            <person name="Hale W."/>
            <person name="Jakkamsetti A."/>
            <person name="Pham P."/>
            <person name="Ruth R."/>
            <person name="San Lucas F."/>
            <person name="Warren J."/>
            <person name="Zhang J."/>
            <person name="Zhao Z."/>
            <person name="Zhou C."/>
            <person name="Zhu D."/>
            <person name="Lee S."/>
            <person name="Bess C."/>
            <person name="Blankenburg K."/>
            <person name="Forbes L."/>
            <person name="Fu Q."/>
            <person name="Gubbala S."/>
            <person name="Hirani K."/>
            <person name="Jayaseelan J.C."/>
            <person name="Lara F."/>
            <person name="Munidasa M."/>
            <person name="Palculict T."/>
            <person name="Patil S."/>
            <person name="Pu L.-L."/>
            <person name="Saada N."/>
            <person name="Tang L."/>
            <person name="Weissenberger G."/>
            <person name="Zhu Y."/>
            <person name="Hemphill L."/>
            <person name="Shang Y."/>
            <person name="Youmans B."/>
            <person name="Ayvaz T."/>
            <person name="Ross M."/>
            <person name="Santibanez J."/>
            <person name="Aqrawi P."/>
            <person name="Gross S."/>
            <person name="Joshi V."/>
            <person name="Fowler G."/>
            <person name="Nazareth L."/>
            <person name="Reid J."/>
            <person name="Worley K."/>
            <person name="Petrosino J."/>
            <person name="Highlander S."/>
            <person name="Gibbs R."/>
        </authorList>
    </citation>
    <scope>NUCLEOTIDE SEQUENCE [LARGE SCALE GENOMIC DNA]</scope>
    <source>
        <strain evidence="3 4">ATCC 49175</strain>
    </source>
</reference>
<feature type="transmembrane region" description="Helical" evidence="1">
    <location>
        <begin position="410"/>
        <end position="428"/>
    </location>
</feature>
<comment type="caution">
    <text evidence="3">The sequence shown here is derived from an EMBL/GenBank/DDBJ whole genome shotgun (WGS) entry which is preliminary data.</text>
</comment>
<dbReference type="Proteomes" id="UP000005926">
    <property type="component" value="Unassembled WGS sequence"/>
</dbReference>
<dbReference type="Pfam" id="PF01966">
    <property type="entry name" value="HD"/>
    <property type="match status" value="1"/>
</dbReference>
<feature type="domain" description="HD/PDEase" evidence="2">
    <location>
        <begin position="518"/>
        <end position="674"/>
    </location>
</feature>
<dbReference type="eggNOG" id="COG1480">
    <property type="taxonomic scope" value="Bacteria"/>
</dbReference>
<proteinExistence type="predicted"/>
<keyword evidence="4" id="KW-1185">Reference proteome</keyword>
<evidence type="ECO:0000313" key="3">
    <source>
        <dbReference type="EMBL" id="EEW37712.1"/>
    </source>
</evidence>
<dbReference type="CDD" id="cd00077">
    <property type="entry name" value="HDc"/>
    <property type="match status" value="1"/>
</dbReference>
<evidence type="ECO:0000313" key="4">
    <source>
        <dbReference type="Proteomes" id="UP000005926"/>
    </source>
</evidence>
<feature type="transmembrane region" description="Helical" evidence="1">
    <location>
        <begin position="380"/>
        <end position="398"/>
    </location>
</feature>
<accession>C8NF03</accession>
<keyword evidence="1" id="KW-0472">Membrane</keyword>
<dbReference type="PANTHER" id="PTHR36442:SF1">
    <property type="entry name" value="CYCLIC-DI-AMP PHOSPHODIESTERASE PGPH"/>
    <property type="match status" value="1"/>
</dbReference>
<dbReference type="InterPro" id="IPR006674">
    <property type="entry name" value="HD_domain"/>
</dbReference>
<dbReference type="PANTHER" id="PTHR36442">
    <property type="entry name" value="CYCLIC-DI-AMP PHOSPHODIESTERASE PGPH"/>
    <property type="match status" value="1"/>
</dbReference>
<feature type="transmembrane region" description="Helical" evidence="1">
    <location>
        <begin position="332"/>
        <end position="350"/>
    </location>
</feature>
<dbReference type="NCBIfam" id="TIGR00277">
    <property type="entry name" value="HDIG"/>
    <property type="match status" value="1"/>
</dbReference>
<gene>
    <name evidence="3" type="ORF">HMPREF0444_0498</name>
</gene>
<organism evidence="3 4">
    <name type="scientific">Granulicatella adiacens ATCC 49175</name>
    <dbReference type="NCBI Taxonomy" id="638301"/>
    <lineage>
        <taxon>Bacteria</taxon>
        <taxon>Bacillati</taxon>
        <taxon>Bacillota</taxon>
        <taxon>Bacilli</taxon>
        <taxon>Lactobacillales</taxon>
        <taxon>Carnobacteriaceae</taxon>
        <taxon>Granulicatella</taxon>
    </lineage>
</organism>
<evidence type="ECO:0000259" key="2">
    <source>
        <dbReference type="SMART" id="SM00471"/>
    </source>
</evidence>
<keyword evidence="1" id="KW-0812">Transmembrane</keyword>
<keyword evidence="1" id="KW-1133">Transmembrane helix</keyword>
<evidence type="ECO:0000256" key="1">
    <source>
        <dbReference type="SAM" id="Phobius"/>
    </source>
</evidence>
<dbReference type="EMBL" id="ACKZ01000012">
    <property type="protein sequence ID" value="EEW37712.1"/>
    <property type="molecule type" value="Genomic_DNA"/>
</dbReference>